<dbReference type="Pfam" id="PF07228">
    <property type="entry name" value="SpoIIE"/>
    <property type="match status" value="1"/>
</dbReference>
<feature type="domain" description="PPM-type phosphatase" evidence="16">
    <location>
        <begin position="51"/>
        <end position="259"/>
    </location>
</feature>
<evidence type="ECO:0000256" key="1">
    <source>
        <dbReference type="ARBA" id="ARBA00013081"/>
    </source>
</evidence>
<accession>A0A1H1A5D0</accession>
<evidence type="ECO:0000256" key="11">
    <source>
        <dbReference type="ARBA" id="ARBA00023211"/>
    </source>
</evidence>
<dbReference type="SMART" id="SM00331">
    <property type="entry name" value="PP2C_SIG"/>
    <property type="match status" value="1"/>
</dbReference>
<dbReference type="GO" id="GO:0005524">
    <property type="term" value="F:ATP binding"/>
    <property type="evidence" value="ECO:0007669"/>
    <property type="project" value="UniProtKB-KW"/>
</dbReference>
<organism evidence="17 18">
    <name type="scientific">Thermostaphylospora chromogena</name>
    <dbReference type="NCBI Taxonomy" id="35622"/>
    <lineage>
        <taxon>Bacteria</taxon>
        <taxon>Bacillati</taxon>
        <taxon>Actinomycetota</taxon>
        <taxon>Actinomycetes</taxon>
        <taxon>Streptosporangiales</taxon>
        <taxon>Thermomonosporaceae</taxon>
        <taxon>Thermostaphylospora</taxon>
    </lineage>
</organism>
<dbReference type="Proteomes" id="UP000217103">
    <property type="component" value="Unassembled WGS sequence"/>
</dbReference>
<dbReference type="Pfam" id="PF13581">
    <property type="entry name" value="HATPase_c_2"/>
    <property type="match status" value="1"/>
</dbReference>
<dbReference type="Gene3D" id="3.30.565.10">
    <property type="entry name" value="Histidine kinase-like ATPase, C-terminal domain"/>
    <property type="match status" value="1"/>
</dbReference>
<dbReference type="SUPFAM" id="SSF55874">
    <property type="entry name" value="ATPase domain of HSP90 chaperone/DNA topoisomerase II/histidine kinase"/>
    <property type="match status" value="1"/>
</dbReference>
<evidence type="ECO:0000313" key="17">
    <source>
        <dbReference type="EMBL" id="SDQ34556.1"/>
    </source>
</evidence>
<evidence type="ECO:0000256" key="13">
    <source>
        <dbReference type="ARBA" id="ARBA00056274"/>
    </source>
</evidence>
<dbReference type="InterPro" id="IPR036890">
    <property type="entry name" value="HATPase_C_sf"/>
</dbReference>
<comment type="catalytic activity">
    <reaction evidence="12">
        <text>O-phospho-L-seryl-[protein] + H2O = L-seryl-[protein] + phosphate</text>
        <dbReference type="Rhea" id="RHEA:20629"/>
        <dbReference type="Rhea" id="RHEA-COMP:9863"/>
        <dbReference type="Rhea" id="RHEA-COMP:11604"/>
        <dbReference type="ChEBI" id="CHEBI:15377"/>
        <dbReference type="ChEBI" id="CHEBI:29999"/>
        <dbReference type="ChEBI" id="CHEBI:43474"/>
        <dbReference type="ChEBI" id="CHEBI:83421"/>
        <dbReference type="EC" id="3.1.3.16"/>
    </reaction>
</comment>
<dbReference type="GO" id="GO:0046872">
    <property type="term" value="F:metal ion binding"/>
    <property type="evidence" value="ECO:0007669"/>
    <property type="project" value="UniProtKB-KW"/>
</dbReference>
<dbReference type="InterPro" id="IPR036457">
    <property type="entry name" value="PPM-type-like_dom_sf"/>
</dbReference>
<protein>
    <recommendedName>
        <fullName evidence="1">protein-serine/threonine phosphatase</fullName>
        <ecNumber evidence="1">3.1.3.16</ecNumber>
    </recommendedName>
    <alternativeName>
        <fullName evidence="15">Protein-serine/threonine phosphatase</fullName>
    </alternativeName>
    <alternativeName>
        <fullName evidence="14">Serine/threonine-protein kinase</fullName>
    </alternativeName>
</protein>
<evidence type="ECO:0000256" key="15">
    <source>
        <dbReference type="ARBA" id="ARBA00081350"/>
    </source>
</evidence>
<evidence type="ECO:0000256" key="9">
    <source>
        <dbReference type="ARBA" id="ARBA00022842"/>
    </source>
</evidence>
<dbReference type="CDD" id="cd16936">
    <property type="entry name" value="HATPase_RsbW-like"/>
    <property type="match status" value="1"/>
</dbReference>
<keyword evidence="8" id="KW-0067">ATP-binding</keyword>
<evidence type="ECO:0000256" key="6">
    <source>
        <dbReference type="ARBA" id="ARBA00022777"/>
    </source>
</evidence>
<keyword evidence="9" id="KW-0460">Magnesium</keyword>
<dbReference type="AlphaFoldDB" id="A0A1H1A5D0"/>
<keyword evidence="18" id="KW-1185">Reference proteome</keyword>
<evidence type="ECO:0000256" key="10">
    <source>
        <dbReference type="ARBA" id="ARBA00022912"/>
    </source>
</evidence>
<dbReference type="FunFam" id="3.30.565.10:FF:000028">
    <property type="entry name" value="PAS sensor protein"/>
    <property type="match status" value="1"/>
</dbReference>
<keyword evidence="11" id="KW-0464">Manganese</keyword>
<evidence type="ECO:0000256" key="14">
    <source>
        <dbReference type="ARBA" id="ARBA00075117"/>
    </source>
</evidence>
<name>A0A1H1A5D0_9ACTN</name>
<keyword evidence="7" id="KW-0378">Hydrolase</keyword>
<keyword evidence="4" id="KW-0479">Metal-binding</keyword>
<evidence type="ECO:0000259" key="16">
    <source>
        <dbReference type="SMART" id="SM00331"/>
    </source>
</evidence>
<dbReference type="InterPro" id="IPR001932">
    <property type="entry name" value="PPM-type_phosphatase-like_dom"/>
</dbReference>
<evidence type="ECO:0000256" key="12">
    <source>
        <dbReference type="ARBA" id="ARBA00047761"/>
    </source>
</evidence>
<dbReference type="STRING" id="35622.SAMN04489764_0314"/>
<dbReference type="Gene3D" id="3.60.40.10">
    <property type="entry name" value="PPM-type phosphatase domain"/>
    <property type="match status" value="1"/>
</dbReference>
<reference evidence="17 18" key="1">
    <citation type="submission" date="2016-10" db="EMBL/GenBank/DDBJ databases">
        <authorList>
            <person name="de Groot N.N."/>
        </authorList>
    </citation>
    <scope>NUCLEOTIDE SEQUENCE [LARGE SCALE GENOMIC DNA]</scope>
    <source>
        <strain evidence="17 18">DSM 43794</strain>
    </source>
</reference>
<evidence type="ECO:0000256" key="2">
    <source>
        <dbReference type="ARBA" id="ARBA00022553"/>
    </source>
</evidence>
<gene>
    <name evidence="17" type="ORF">SAMN04489764_0314</name>
</gene>
<proteinExistence type="predicted"/>
<keyword evidence="2" id="KW-0597">Phosphoprotein</keyword>
<keyword evidence="3" id="KW-0808">Transferase</keyword>
<dbReference type="FunFam" id="3.60.40.10:FF:000005">
    <property type="entry name" value="Serine/threonine protein phosphatase"/>
    <property type="match status" value="1"/>
</dbReference>
<dbReference type="GO" id="GO:0004722">
    <property type="term" value="F:protein serine/threonine phosphatase activity"/>
    <property type="evidence" value="ECO:0007669"/>
    <property type="project" value="UniProtKB-EC"/>
</dbReference>
<dbReference type="GO" id="GO:0016301">
    <property type="term" value="F:kinase activity"/>
    <property type="evidence" value="ECO:0007669"/>
    <property type="project" value="UniProtKB-KW"/>
</dbReference>
<evidence type="ECO:0000313" key="18">
    <source>
        <dbReference type="Proteomes" id="UP000217103"/>
    </source>
</evidence>
<dbReference type="PANTHER" id="PTHR43156:SF2">
    <property type="entry name" value="STAGE II SPORULATION PROTEIN E"/>
    <property type="match status" value="1"/>
</dbReference>
<evidence type="ECO:0000256" key="7">
    <source>
        <dbReference type="ARBA" id="ARBA00022801"/>
    </source>
</evidence>
<dbReference type="PANTHER" id="PTHR43156">
    <property type="entry name" value="STAGE II SPORULATION PROTEIN E-RELATED"/>
    <property type="match status" value="1"/>
</dbReference>
<comment type="function">
    <text evidence="13">Primarily acts as an independent SigF regulator that is sensitive to the osmosensory signal, mediating the cross talk of PknD with the SigF regulon. Possesses both phosphatase and kinase activities. The kinase domain functions as a classic anti-sigma factor-like kinase to phosphorylate the anti-anti-sigma factor domain at the canonical regulatory site, and the phosphatase domain antagonizes this activity.</text>
</comment>
<dbReference type="EMBL" id="FNKK01000002">
    <property type="protein sequence ID" value="SDQ34556.1"/>
    <property type="molecule type" value="Genomic_DNA"/>
</dbReference>
<keyword evidence="10" id="KW-0904">Protein phosphatase</keyword>
<keyword evidence="6 17" id="KW-0418">Kinase</keyword>
<dbReference type="InterPro" id="IPR052016">
    <property type="entry name" value="Bact_Sigma-Reg"/>
</dbReference>
<evidence type="ECO:0000256" key="8">
    <source>
        <dbReference type="ARBA" id="ARBA00022840"/>
    </source>
</evidence>
<dbReference type="EC" id="3.1.3.16" evidence="1"/>
<sequence length="389" mass="41137">MAELDIEGVEERAEGAVLALGDVPASRKEIRLARALQESMISAVRPALHGVDVSYRYLPASDGVRIGGDWFDALPLPGGRTALAVGDVMGHGWRSAAVMGQLRAAIHALCTLDLAPAELLRRLDRLAQQLGDGHLATCLFAVYDPVARRCRMASAGHIPPVLVHPRGRPEVLQPPTGPPVGVGGGFETAEFSVPDGSHLILCTDGLVTPPGRDVAAGMRALCERVAGRARPLEQICEDAVRPLTGVTRTDDAALLVARLRGPGGDVVVETSLAPAPGVIPQARAFTRAALTRWRMEGAAPAVELLVSELVTNAVRHATRPIRLRLVRTSGLLCEVSDGDTAMPRIREPDESAESGRGLQLVAALSLRWGACRAPGGKVVWFEHPGTPEG</sequence>
<keyword evidence="5" id="KW-0547">Nucleotide-binding</keyword>
<evidence type="ECO:0000256" key="3">
    <source>
        <dbReference type="ARBA" id="ARBA00022679"/>
    </source>
</evidence>
<evidence type="ECO:0000256" key="4">
    <source>
        <dbReference type="ARBA" id="ARBA00022723"/>
    </source>
</evidence>
<dbReference type="SUPFAM" id="SSF81606">
    <property type="entry name" value="PP2C-like"/>
    <property type="match status" value="1"/>
</dbReference>
<evidence type="ECO:0000256" key="5">
    <source>
        <dbReference type="ARBA" id="ARBA00022741"/>
    </source>
</evidence>
<dbReference type="InterPro" id="IPR003594">
    <property type="entry name" value="HATPase_dom"/>
</dbReference>